<dbReference type="InterPro" id="IPR000792">
    <property type="entry name" value="Tscrpt_reg_LuxR_C"/>
</dbReference>
<keyword evidence="2" id="KW-0238">DNA-binding</keyword>
<evidence type="ECO:0000256" key="3">
    <source>
        <dbReference type="ARBA" id="ARBA00023163"/>
    </source>
</evidence>
<dbReference type="Gene3D" id="1.10.10.10">
    <property type="entry name" value="Winged helix-like DNA-binding domain superfamily/Winged helix DNA-binding domain"/>
    <property type="match status" value="1"/>
</dbReference>
<dbReference type="EMBL" id="JAPDPJ010000001">
    <property type="protein sequence ID" value="MCW3784899.1"/>
    <property type="molecule type" value="Genomic_DNA"/>
</dbReference>
<gene>
    <name evidence="5" type="ORF">OM075_00400</name>
</gene>
<dbReference type="AlphaFoldDB" id="A0AAE3M1D1"/>
<dbReference type="RefSeq" id="WP_301188470.1">
    <property type="nucleotide sequence ID" value="NZ_JAPDPJ010000001.1"/>
</dbReference>
<sequence>MKSIEFHTDPFGEDIIVSQGGAHRTFSEKDTELIKLMYAEIETMYPDAFNRLQELYSPSADFRYLVVRRFVKCNFGLADEKPDIDHEGNWNLEKVKCPLRGGFCCDEEVICSPKFNTGLTSRETEILSLINIPVKEIANKFFISISTAENHIANIKKKLNLGNNTELTQYAIKHNILK</sequence>
<keyword evidence="1" id="KW-0805">Transcription regulation</keyword>
<reference evidence="5" key="1">
    <citation type="submission" date="2022-10" db="EMBL/GenBank/DDBJ databases">
        <authorList>
            <person name="Yu W.X."/>
        </authorList>
    </citation>
    <scope>NUCLEOTIDE SEQUENCE</scope>
    <source>
        <strain evidence="5">AAT</strain>
    </source>
</reference>
<dbReference type="SUPFAM" id="SSF46894">
    <property type="entry name" value="C-terminal effector domain of the bipartite response regulators"/>
    <property type="match status" value="1"/>
</dbReference>
<keyword evidence="6" id="KW-1185">Reference proteome</keyword>
<organism evidence="5 6">
    <name type="scientific">Plebeiibacterium sediminum</name>
    <dbReference type="NCBI Taxonomy" id="2992112"/>
    <lineage>
        <taxon>Bacteria</taxon>
        <taxon>Pseudomonadati</taxon>
        <taxon>Bacteroidota</taxon>
        <taxon>Bacteroidia</taxon>
        <taxon>Marinilabiliales</taxon>
        <taxon>Marinilabiliaceae</taxon>
        <taxon>Plebeiibacterium</taxon>
    </lineage>
</organism>
<evidence type="ECO:0000313" key="6">
    <source>
        <dbReference type="Proteomes" id="UP001209229"/>
    </source>
</evidence>
<protein>
    <submittedName>
        <fullName evidence="5">LuxR C-terminal-related transcriptional regulator</fullName>
    </submittedName>
</protein>
<dbReference type="Pfam" id="PF00196">
    <property type="entry name" value="GerE"/>
    <property type="match status" value="1"/>
</dbReference>
<feature type="domain" description="HTH luxR-type" evidence="4">
    <location>
        <begin position="112"/>
        <end position="175"/>
    </location>
</feature>
<dbReference type="PANTHER" id="PTHR44688:SF16">
    <property type="entry name" value="DNA-BINDING TRANSCRIPTIONAL ACTIVATOR DEVR_DOSR"/>
    <property type="match status" value="1"/>
</dbReference>
<dbReference type="Proteomes" id="UP001209229">
    <property type="component" value="Unassembled WGS sequence"/>
</dbReference>
<dbReference type="PANTHER" id="PTHR44688">
    <property type="entry name" value="DNA-BINDING TRANSCRIPTIONAL ACTIVATOR DEVR_DOSR"/>
    <property type="match status" value="1"/>
</dbReference>
<proteinExistence type="predicted"/>
<name>A0AAE3M1D1_9BACT</name>
<evidence type="ECO:0000256" key="2">
    <source>
        <dbReference type="ARBA" id="ARBA00023125"/>
    </source>
</evidence>
<dbReference type="GO" id="GO:0003677">
    <property type="term" value="F:DNA binding"/>
    <property type="evidence" value="ECO:0007669"/>
    <property type="project" value="UniProtKB-KW"/>
</dbReference>
<dbReference type="CDD" id="cd06170">
    <property type="entry name" value="LuxR_C_like"/>
    <property type="match status" value="1"/>
</dbReference>
<dbReference type="InterPro" id="IPR016032">
    <property type="entry name" value="Sig_transdc_resp-reg_C-effctor"/>
</dbReference>
<accession>A0AAE3M1D1</accession>
<comment type="caution">
    <text evidence="5">The sequence shown here is derived from an EMBL/GenBank/DDBJ whole genome shotgun (WGS) entry which is preliminary data.</text>
</comment>
<dbReference type="SMART" id="SM00421">
    <property type="entry name" value="HTH_LUXR"/>
    <property type="match status" value="1"/>
</dbReference>
<evidence type="ECO:0000256" key="1">
    <source>
        <dbReference type="ARBA" id="ARBA00023015"/>
    </source>
</evidence>
<evidence type="ECO:0000259" key="4">
    <source>
        <dbReference type="PROSITE" id="PS50043"/>
    </source>
</evidence>
<evidence type="ECO:0000313" key="5">
    <source>
        <dbReference type="EMBL" id="MCW3784899.1"/>
    </source>
</evidence>
<dbReference type="GO" id="GO:0006355">
    <property type="term" value="P:regulation of DNA-templated transcription"/>
    <property type="evidence" value="ECO:0007669"/>
    <property type="project" value="InterPro"/>
</dbReference>
<keyword evidence="3" id="KW-0804">Transcription</keyword>
<dbReference type="PROSITE" id="PS50043">
    <property type="entry name" value="HTH_LUXR_2"/>
    <property type="match status" value="1"/>
</dbReference>
<dbReference type="InterPro" id="IPR036388">
    <property type="entry name" value="WH-like_DNA-bd_sf"/>
</dbReference>